<sequence>MSLIVLCGYSGSGKTTIANVLQEKYGYHRIITYTTRPKREQEVNGKDYHFISEEEFKQMIHQDFFFEWTYFNDAYYGSLKRDYQQEKAVVILDPTGVKKIVEMDPDCMVFELCISKELAIKRLKQRKENIEKRRCKDEEAFAQLNSLRNRIILIPIEENDTVEDVVKKIKKKRIIKV</sequence>
<name>A0A3N0I3Z0_9FIRM</name>
<comment type="catalytic activity">
    <reaction evidence="5">
        <text>GMP + ATP = GDP + ADP</text>
        <dbReference type="Rhea" id="RHEA:20780"/>
        <dbReference type="ChEBI" id="CHEBI:30616"/>
        <dbReference type="ChEBI" id="CHEBI:58115"/>
        <dbReference type="ChEBI" id="CHEBI:58189"/>
        <dbReference type="ChEBI" id="CHEBI:456216"/>
        <dbReference type="EC" id="2.7.4.8"/>
    </reaction>
</comment>
<dbReference type="PANTHER" id="PTHR23117">
    <property type="entry name" value="GUANYLATE KINASE-RELATED"/>
    <property type="match status" value="1"/>
</dbReference>
<feature type="domain" description="Guanylate kinase-like" evidence="6">
    <location>
        <begin position="1"/>
        <end position="174"/>
    </location>
</feature>
<dbReference type="RefSeq" id="WP_128519889.1">
    <property type="nucleotide sequence ID" value="NZ_CAUWBR010000017.1"/>
</dbReference>
<dbReference type="Proteomes" id="UP000276568">
    <property type="component" value="Unassembled WGS sequence"/>
</dbReference>
<proteinExistence type="inferred from homology"/>
<dbReference type="InterPro" id="IPR020590">
    <property type="entry name" value="Guanylate_kinase_CS"/>
</dbReference>
<dbReference type="OrthoDB" id="1033810at2"/>
<keyword evidence="3" id="KW-0808">Transferase</keyword>
<gene>
    <name evidence="7" type="ORF">EDX97_04030</name>
</gene>
<evidence type="ECO:0000256" key="3">
    <source>
        <dbReference type="ARBA" id="ARBA00022679"/>
    </source>
</evidence>
<reference evidence="7 8" key="1">
    <citation type="submission" date="2018-11" db="EMBL/GenBank/DDBJ databases">
        <title>Clostridium sp. nov., a member of the family Erysipelotrichaceae isolated from pig faeces.</title>
        <authorList>
            <person name="Chang Y.-H."/>
        </authorList>
    </citation>
    <scope>NUCLEOTIDE SEQUENCE [LARGE SCALE GENOMIC DNA]</scope>
    <source>
        <strain evidence="7 8">YH-panp20</strain>
    </source>
</reference>
<dbReference type="InterPro" id="IPR008145">
    <property type="entry name" value="GK/Ca_channel_bsu"/>
</dbReference>
<evidence type="ECO:0000256" key="1">
    <source>
        <dbReference type="ARBA" id="ARBA00003531"/>
    </source>
</evidence>
<organism evidence="7 8">
    <name type="scientific">Absicoccus porci</name>
    <dbReference type="NCBI Taxonomy" id="2486576"/>
    <lineage>
        <taxon>Bacteria</taxon>
        <taxon>Bacillati</taxon>
        <taxon>Bacillota</taxon>
        <taxon>Erysipelotrichia</taxon>
        <taxon>Erysipelotrichales</taxon>
        <taxon>Erysipelotrichaceae</taxon>
        <taxon>Absicoccus</taxon>
    </lineage>
</organism>
<dbReference type="InterPro" id="IPR027417">
    <property type="entry name" value="P-loop_NTPase"/>
</dbReference>
<protein>
    <recommendedName>
        <fullName evidence="6">Guanylate kinase-like domain-containing protein</fullName>
    </recommendedName>
</protein>
<comment type="similarity">
    <text evidence="2">Belongs to the guanylate kinase family.</text>
</comment>
<dbReference type="PANTHER" id="PTHR23117:SF13">
    <property type="entry name" value="GUANYLATE KINASE"/>
    <property type="match status" value="1"/>
</dbReference>
<dbReference type="EMBL" id="RJQC01000001">
    <property type="protein sequence ID" value="RNM31729.1"/>
    <property type="molecule type" value="Genomic_DNA"/>
</dbReference>
<evidence type="ECO:0000259" key="6">
    <source>
        <dbReference type="PROSITE" id="PS50052"/>
    </source>
</evidence>
<dbReference type="PROSITE" id="PS50052">
    <property type="entry name" value="GUANYLATE_KINASE_2"/>
    <property type="match status" value="1"/>
</dbReference>
<keyword evidence="4" id="KW-0418">Kinase</keyword>
<dbReference type="AlphaFoldDB" id="A0A3N0I3Z0"/>
<keyword evidence="8" id="KW-1185">Reference proteome</keyword>
<dbReference type="SMART" id="SM00072">
    <property type="entry name" value="GuKc"/>
    <property type="match status" value="1"/>
</dbReference>
<dbReference type="GO" id="GO:0004385">
    <property type="term" value="F:GMP kinase activity"/>
    <property type="evidence" value="ECO:0007669"/>
    <property type="project" value="UniProtKB-EC"/>
</dbReference>
<dbReference type="SUPFAM" id="SSF52540">
    <property type="entry name" value="P-loop containing nucleoside triphosphate hydrolases"/>
    <property type="match status" value="1"/>
</dbReference>
<evidence type="ECO:0000313" key="7">
    <source>
        <dbReference type="EMBL" id="RNM31729.1"/>
    </source>
</evidence>
<dbReference type="InterPro" id="IPR008144">
    <property type="entry name" value="Guanylate_kin-like_dom"/>
</dbReference>
<evidence type="ECO:0000256" key="4">
    <source>
        <dbReference type="ARBA" id="ARBA00022777"/>
    </source>
</evidence>
<dbReference type="GO" id="GO:0005829">
    <property type="term" value="C:cytosol"/>
    <property type="evidence" value="ECO:0007669"/>
    <property type="project" value="TreeGrafter"/>
</dbReference>
<evidence type="ECO:0000256" key="2">
    <source>
        <dbReference type="ARBA" id="ARBA00005790"/>
    </source>
</evidence>
<accession>A0A3N0I3Z0</accession>
<comment type="caution">
    <text evidence="7">The sequence shown here is derived from an EMBL/GenBank/DDBJ whole genome shotgun (WGS) entry which is preliminary data.</text>
</comment>
<dbReference type="Pfam" id="PF00625">
    <property type="entry name" value="Guanylate_kin"/>
    <property type="match status" value="1"/>
</dbReference>
<evidence type="ECO:0000313" key="8">
    <source>
        <dbReference type="Proteomes" id="UP000276568"/>
    </source>
</evidence>
<evidence type="ECO:0000256" key="5">
    <source>
        <dbReference type="ARBA" id="ARBA00048594"/>
    </source>
</evidence>
<dbReference type="CDD" id="cd00071">
    <property type="entry name" value="GMPK"/>
    <property type="match status" value="1"/>
</dbReference>
<dbReference type="PROSITE" id="PS00856">
    <property type="entry name" value="GUANYLATE_KINASE_1"/>
    <property type="match status" value="1"/>
</dbReference>
<dbReference type="Gene3D" id="3.40.50.300">
    <property type="entry name" value="P-loop containing nucleotide triphosphate hydrolases"/>
    <property type="match status" value="1"/>
</dbReference>
<comment type="function">
    <text evidence="1">Essential for recycling GMP and indirectly, cGMP.</text>
</comment>